<dbReference type="GO" id="GO:0005930">
    <property type="term" value="C:axoneme"/>
    <property type="evidence" value="ECO:0007669"/>
    <property type="project" value="TreeGrafter"/>
</dbReference>
<dbReference type="Proteomes" id="UP001148018">
    <property type="component" value="Unassembled WGS sequence"/>
</dbReference>
<name>A0A9Q0E2F6_9TELE</name>
<comment type="caution">
    <text evidence="8">The sequence shown here is derived from an EMBL/GenBank/DDBJ whole genome shotgun (WGS) entry which is preliminary data.</text>
</comment>
<protein>
    <recommendedName>
        <fullName evidence="7">HYDIN/VesB/CFA65-like Ig-like domain-containing protein</fullName>
    </recommendedName>
</protein>
<dbReference type="InterPro" id="IPR033305">
    <property type="entry name" value="Hydin-like"/>
</dbReference>
<keyword evidence="5" id="KW-0966">Cell projection</keyword>
<dbReference type="OrthoDB" id="442692at2759"/>
<evidence type="ECO:0000256" key="3">
    <source>
        <dbReference type="ARBA" id="ARBA00022490"/>
    </source>
</evidence>
<dbReference type="EMBL" id="JANIIK010000110">
    <property type="protein sequence ID" value="KAJ3596852.1"/>
    <property type="molecule type" value="Genomic_DNA"/>
</dbReference>
<reference evidence="8" key="1">
    <citation type="submission" date="2022-07" db="EMBL/GenBank/DDBJ databases">
        <title>Chromosome-level genome of Muraenolepis orangiensis.</title>
        <authorList>
            <person name="Kim J."/>
        </authorList>
    </citation>
    <scope>NUCLEOTIDE SEQUENCE</scope>
    <source>
        <strain evidence="8">KU_S4_2022</strain>
        <tissue evidence="8">Muscle</tissue>
    </source>
</reference>
<dbReference type="Gene3D" id="2.60.40.10">
    <property type="entry name" value="Immunoglobulins"/>
    <property type="match status" value="10"/>
</dbReference>
<dbReference type="GO" id="GO:0003341">
    <property type="term" value="P:cilium movement"/>
    <property type="evidence" value="ECO:0007669"/>
    <property type="project" value="TreeGrafter"/>
</dbReference>
<keyword evidence="3" id="KW-0963">Cytoplasm</keyword>
<evidence type="ECO:0000313" key="9">
    <source>
        <dbReference type="Proteomes" id="UP001148018"/>
    </source>
</evidence>
<keyword evidence="4" id="KW-0969">Cilium</keyword>
<dbReference type="InterPro" id="IPR053879">
    <property type="entry name" value="HYDIN_VesB_CFA65-like_Ig"/>
</dbReference>
<evidence type="ECO:0000256" key="1">
    <source>
        <dbReference type="ARBA" id="ARBA00004138"/>
    </source>
</evidence>
<evidence type="ECO:0000256" key="5">
    <source>
        <dbReference type="ARBA" id="ARBA00023273"/>
    </source>
</evidence>
<dbReference type="GO" id="GO:1904158">
    <property type="term" value="P:axonemal central apparatus assembly"/>
    <property type="evidence" value="ECO:0007669"/>
    <property type="project" value="TreeGrafter"/>
</dbReference>
<dbReference type="InterPro" id="IPR013783">
    <property type="entry name" value="Ig-like_fold"/>
</dbReference>
<gene>
    <name evidence="8" type="ORF">NHX12_003252</name>
</gene>
<dbReference type="Pfam" id="PF22544">
    <property type="entry name" value="HYDIN_VesB_CFA65-like_Ig"/>
    <property type="match status" value="1"/>
</dbReference>
<keyword evidence="9" id="KW-1185">Reference proteome</keyword>
<dbReference type="PANTHER" id="PTHR23053">
    <property type="entry name" value="DLEC1 DELETED IN LUNG AND ESOPHAGEAL CANCER 1"/>
    <property type="match status" value="1"/>
</dbReference>
<comment type="subcellular location">
    <subcellularLocation>
        <location evidence="1">Cell projection</location>
        <location evidence="1">Cilium</location>
    </subcellularLocation>
    <subcellularLocation>
        <location evidence="2">Cytoplasm</location>
    </subcellularLocation>
</comment>
<organism evidence="8 9">
    <name type="scientific">Muraenolepis orangiensis</name>
    <name type="common">Patagonian moray cod</name>
    <dbReference type="NCBI Taxonomy" id="630683"/>
    <lineage>
        <taxon>Eukaryota</taxon>
        <taxon>Metazoa</taxon>
        <taxon>Chordata</taxon>
        <taxon>Craniata</taxon>
        <taxon>Vertebrata</taxon>
        <taxon>Euteleostomi</taxon>
        <taxon>Actinopterygii</taxon>
        <taxon>Neopterygii</taxon>
        <taxon>Teleostei</taxon>
        <taxon>Neoteleostei</taxon>
        <taxon>Acanthomorphata</taxon>
        <taxon>Zeiogadaria</taxon>
        <taxon>Gadariae</taxon>
        <taxon>Gadiformes</taxon>
        <taxon>Muraenolepidoidei</taxon>
        <taxon>Muraenolepididae</taxon>
        <taxon>Muraenolepis</taxon>
    </lineage>
</organism>
<evidence type="ECO:0000256" key="4">
    <source>
        <dbReference type="ARBA" id="ARBA00023069"/>
    </source>
</evidence>
<feature type="domain" description="HYDIN/VesB/CFA65-like Ig-like" evidence="7">
    <location>
        <begin position="1368"/>
        <end position="1462"/>
    </location>
</feature>
<proteinExistence type="predicted"/>
<evidence type="ECO:0000256" key="2">
    <source>
        <dbReference type="ARBA" id="ARBA00004496"/>
    </source>
</evidence>
<feature type="compositionally biased region" description="Polar residues" evidence="6">
    <location>
        <begin position="212"/>
        <end position="222"/>
    </location>
</feature>
<evidence type="ECO:0000313" key="8">
    <source>
        <dbReference type="EMBL" id="KAJ3596852.1"/>
    </source>
</evidence>
<feature type="region of interest" description="Disordered" evidence="6">
    <location>
        <begin position="191"/>
        <end position="222"/>
    </location>
</feature>
<evidence type="ECO:0000259" key="7">
    <source>
        <dbReference type="Pfam" id="PF22544"/>
    </source>
</evidence>
<dbReference type="PANTHER" id="PTHR23053:SF0">
    <property type="entry name" value="HYDROCEPHALUS-INDUCING PROTEIN HOMOLOG"/>
    <property type="match status" value="1"/>
</dbReference>
<sequence length="1930" mass="209372">MSDVDHLLGIVHTALLQISTEAYDVSLDVSTPNGNNNCLDFGAIRVFREVKLCVSLKNKGKYLLGYKFTLERTEPSQPDPASLFTVSPVKGNLLPGGLPTSVQILFNHDQEVFLREQSVLTCQVIDPSVDEVIGIIPIKVSVRSSYNRCKITPASEINFGPLVYGSKSSHSFTIQNTGEFEARFTICRSNSRTPCESQPARPPAATRKTKRSNSSIQRESRQTMGVFTVSPCTGSLQPGGQQVVTVDCGADQLGAWSECLAVDVSDRNPLDHPEGIPYRLAAAVCVPGLGQDIGSIFEEHRLCPSGVGLRSDPFRSAPGVYLVEENTFVFNNVLVGGARARARFRLSNTGQVPCTLLLAIKPASAKCSRDVEVFEVSPVRLCVPSQSQSFVEVSFRPQTIQQYQAVMIAMVKSKSLRFSLVGEGNLPSVSVTRPALRNSQGNPVLQFRRLLAGRRKTLLVVLQNDGSVAAEVHIDMLDTQGVFSIQSAPGDTTGCVHCTPLEGAADSEHQRSHRASLRLDPGQSAELGVSFRPDGPLSARASMEVLVQGNQYNTVVHLTGEAYRDVISLDNPEHFTLTNHSADEAWRFEWPAPTAQLTFSPQVGHLHAGTSKEVSVTFTSPQPASLVGQRVVARLCRVEFDRPTEEVADWDDRCLTVQWSLVPAGAAQQPAANKVVTTEAEPPFCLVEGSQRDLELRVSAVCDYARFSCDSEAVRFTDTRLFQSRLYQLQMVNQGVVHLEYSWQVLMDPGDGDHPRAAVTPSSRPGTPGGGAMAVSTARPSSALADLARLLLGDPELPPFSVEPNGGTVGPGASQTFSVRFSPLAVARYSGRLLCSIPNLQEGVQAPSLSVCGRSLLPDVHFQLSDSDYTPLDPNTPLDPHTRVIEFLSVGLATPTTRHFGVVNPTSKPYSFQWVCQDKESCPFRCLTPSGTILPGKKVEVSLEYTPEQHGRAESSWSFLVESLTLSVPFLLVGSSREPQVYLDTTHLDLGDVLVGCRAEKTVYLVNREECVLRFSVLQASLRSEDHLQSLTLQPITGTLGPMDRLPLSVCLMASGEGSVRFRPALRVRGKTLSLSVQAEAYVDLRESSTFTLLMSNMGRFSMGVTFDLAGPPELLQHLEVQPGPEAVVEVSQQLGASLCFRPRSKCSLQGIRLNVKVKQGPVFSFAVSGAGVPSSLCFSFTKHNFGKCFLGSSFSNTSHLELDFQADTLPPGGSAEARLTFSPREARLHRDKLTFLVGRCAKQVVEVLGQGIEVQLELEDPSLEKLYLGSVRPGQRVKKQVCVVNRSLSDLSFTMQLYTKPPLDPRVLSLSPSGEVSLRAMGGRCVVDLLWAPLQRSAPFTAQLRAECLGVLRPLLTARGSCQCVEVQLDPDYLAFGAVVQRCTTAKRVVLSNTGDLGARFKWATESFPPELSIKPDQGFIRPGSEFPFDLTFAPVGLSSDKAYVLSCSVEGCAAALSLTVAGSCILLPVAKEVMVFSCPVRGSHTQSLSLSNPSPQRWSLKPVWKGEHWSAPPSLILEPQETKSYVITYAPLTMSPDGNKHVGSLFFSFPDGAGQLYSLQGTAESPKPEASISHELPAKTEHSELLFHVVIEILKPEKPDGSVSLKGPDYVDVAPLATTDYKLAFYCHKEGLVHAKVTFRSEASGEYLFYMLSFKAPRTAVVAVVELSAVVRQTVVASVCLENPLDVPICLTADCTCPHISLPLQRMLSGQSKVELGSFRYELRLKALPGAPEPPLYFQTSLGSSHTALAQFTNYCRSKAEYSCETDSAEFTVDKSVSTPAGSQAGSRVGSQVRLEVCFEPHRLGEVRALLRVSSPLGGEYVFPLRGTCVGPRPQGPFSIRAGSSVSIPFKNVFLHTAPFSFLVDNPCFTVKGVDTICSKKTHNILVTFEAPATGSGGRWLGTLSVSSSCAKGQCWVYYLKGHGPEAT</sequence>
<accession>A0A9Q0E2F6</accession>
<evidence type="ECO:0000256" key="6">
    <source>
        <dbReference type="SAM" id="MobiDB-lite"/>
    </source>
</evidence>
<feature type="region of interest" description="Disordered" evidence="6">
    <location>
        <begin position="752"/>
        <end position="777"/>
    </location>
</feature>